<sequence>MILPERVLGRPGAHWIRSGEAMGPISVRTQVRSSLRSSSVGSTSFISVT</sequence>
<name>A0A238JK96_9RHOB</name>
<evidence type="ECO:0000313" key="2">
    <source>
        <dbReference type="Proteomes" id="UP000225972"/>
    </source>
</evidence>
<organism evidence="1 2">
    <name type="scientific">Pelagimonas phthalicica</name>
    <dbReference type="NCBI Taxonomy" id="1037362"/>
    <lineage>
        <taxon>Bacteria</taxon>
        <taxon>Pseudomonadati</taxon>
        <taxon>Pseudomonadota</taxon>
        <taxon>Alphaproteobacteria</taxon>
        <taxon>Rhodobacterales</taxon>
        <taxon>Roseobacteraceae</taxon>
        <taxon>Pelagimonas</taxon>
    </lineage>
</organism>
<dbReference type="EMBL" id="FXXP01000015">
    <property type="protein sequence ID" value="SMX30634.1"/>
    <property type="molecule type" value="Genomic_DNA"/>
</dbReference>
<evidence type="ECO:0000313" key="1">
    <source>
        <dbReference type="EMBL" id="SMX30634.1"/>
    </source>
</evidence>
<dbReference type="AlphaFoldDB" id="A0A238JK96"/>
<keyword evidence="2" id="KW-1185">Reference proteome</keyword>
<accession>A0A238JK96</accession>
<proteinExistence type="predicted"/>
<reference evidence="2" key="1">
    <citation type="submission" date="2017-05" db="EMBL/GenBank/DDBJ databases">
        <authorList>
            <person name="Rodrigo-Torres L."/>
            <person name="Arahal R. D."/>
            <person name="Lucena T."/>
        </authorList>
    </citation>
    <scope>NUCLEOTIDE SEQUENCE [LARGE SCALE GENOMIC DNA]</scope>
    <source>
        <strain evidence="2">CECT 8649</strain>
    </source>
</reference>
<protein>
    <submittedName>
        <fullName evidence="1">Uncharacterized protein</fullName>
    </submittedName>
</protein>
<gene>
    <name evidence="1" type="ORF">TRP8649_04778</name>
</gene>
<dbReference type="Proteomes" id="UP000225972">
    <property type="component" value="Unassembled WGS sequence"/>
</dbReference>